<reference evidence="2" key="1">
    <citation type="submission" date="2023-03" db="EMBL/GenBank/DDBJ databases">
        <title>Andean soil-derived lignocellulolytic bacterial consortium as a source of novel taxa and putative plastic-active enzymes.</title>
        <authorList>
            <person name="Diaz-Garcia L."/>
            <person name="Chuvochina M."/>
            <person name="Feuerriegel G."/>
            <person name="Bunk B."/>
            <person name="Sproer C."/>
            <person name="Streit W.R."/>
            <person name="Rodriguez L.M."/>
            <person name="Overmann J."/>
            <person name="Jimenez D.J."/>
        </authorList>
    </citation>
    <scope>NUCLEOTIDE SEQUENCE</scope>
    <source>
        <strain evidence="2">MAG 2441</strain>
    </source>
</reference>
<keyword evidence="3" id="KW-1185">Reference proteome</keyword>
<dbReference type="InterPro" id="IPR036582">
    <property type="entry name" value="Mao_N_sf"/>
</dbReference>
<accession>A0AA95JG52</accession>
<evidence type="ECO:0000259" key="1">
    <source>
        <dbReference type="Pfam" id="PF07833"/>
    </source>
</evidence>
<organism evidence="2 3">
    <name type="scientific">Candidatus Cohnella colombiensis</name>
    <dbReference type="NCBI Taxonomy" id="3121368"/>
    <lineage>
        <taxon>Bacteria</taxon>
        <taxon>Bacillati</taxon>
        <taxon>Bacillota</taxon>
        <taxon>Bacilli</taxon>
        <taxon>Bacillales</taxon>
        <taxon>Paenibacillaceae</taxon>
        <taxon>Cohnella</taxon>
    </lineage>
</organism>
<sequence length="495" mass="55159">MSTKKSLMTMMILVLFVITITSGIGGIAHGQTSQVKIYVNDKQIKVSPINVNNQLYLPVRAVMSELGVKVQYLRGFVTLKKSEIQVSFEQGSNDIKMNGVRTFTNQPAIVRNNLTYVPLRFIGNAFGYQVVYSQEKQEVRLTSDESKGYIVGYVTGALGDALSKHNIRIVDAGNRNLEWHPTVNAGFFRIEVAPGTYDVDSLSYQDEMRIYKLNLPNIKVAAGERKFVHIEEPTDNLELDVRYEDGTQVQDALIQALIPESSFPVKINNGVGLTYLPAGTPILFDQITIPGSTRQEWDIYTMARYQDDTHHKLSITVHRPNVHISLQDDEGPVTSAGAGISLQGLTDFDRPIDLGYMAEGGVVNMYLPDGKYQIGNLFDTGYTKYFSSPETFQVVAGKVDRNLSYTLPNLVHGTIKFNDGTVPKTGYIEFNLYEGNTVYGMGGPVLDGKFSVRLVEGKYDVYYKESQSTAGQSLGWITQTKDSLKQPLNFILNIF</sequence>
<gene>
    <name evidence="2" type="ORF">P0Y55_00255</name>
</gene>
<evidence type="ECO:0000313" key="3">
    <source>
        <dbReference type="Proteomes" id="UP001178662"/>
    </source>
</evidence>
<dbReference type="AlphaFoldDB" id="A0AA95JG52"/>
<name>A0AA95JG52_9BACL</name>
<dbReference type="EMBL" id="CP119317">
    <property type="protein sequence ID" value="WEK54550.1"/>
    <property type="molecule type" value="Genomic_DNA"/>
</dbReference>
<dbReference type="Proteomes" id="UP001178662">
    <property type="component" value="Chromosome"/>
</dbReference>
<dbReference type="SUPFAM" id="SSF55383">
    <property type="entry name" value="Copper amine oxidase, domain N"/>
    <property type="match status" value="1"/>
</dbReference>
<dbReference type="InterPro" id="IPR012854">
    <property type="entry name" value="Cu_amine_oxidase-like_N"/>
</dbReference>
<evidence type="ECO:0000313" key="2">
    <source>
        <dbReference type="EMBL" id="WEK54550.1"/>
    </source>
</evidence>
<feature type="domain" description="Copper amine oxidase-like N-terminal" evidence="1">
    <location>
        <begin position="39"/>
        <end position="140"/>
    </location>
</feature>
<proteinExistence type="predicted"/>
<dbReference type="Gene3D" id="3.30.457.10">
    <property type="entry name" value="Copper amine oxidase-like, N-terminal domain"/>
    <property type="match status" value="1"/>
</dbReference>
<dbReference type="Pfam" id="PF07833">
    <property type="entry name" value="Cu_amine_oxidN1"/>
    <property type="match status" value="1"/>
</dbReference>
<protein>
    <submittedName>
        <fullName evidence="2">Copper amine oxidase N-terminal domain-containing protein</fullName>
    </submittedName>
</protein>